<evidence type="ECO:0000256" key="3">
    <source>
        <dbReference type="ARBA" id="ARBA00023004"/>
    </source>
</evidence>
<dbReference type="EMBL" id="UYSL01023368">
    <property type="protein sequence ID" value="VDL82103.1"/>
    <property type="molecule type" value="Genomic_DNA"/>
</dbReference>
<gene>
    <name evidence="5" type="ORF">NBR_LOCUS18378</name>
</gene>
<keyword evidence="4" id="KW-0560">Oxidoreductase</keyword>
<dbReference type="SUPFAM" id="SSF48264">
    <property type="entry name" value="Cytochrome P450"/>
    <property type="match status" value="1"/>
</dbReference>
<dbReference type="GO" id="GO:0020037">
    <property type="term" value="F:heme binding"/>
    <property type="evidence" value="ECO:0007669"/>
    <property type="project" value="InterPro"/>
</dbReference>
<dbReference type="GO" id="GO:0016712">
    <property type="term" value="F:oxidoreductase activity, acting on paired donors, with incorporation or reduction of molecular oxygen, reduced flavin or flavoprotein as one donor, and incorporation of one atom of oxygen"/>
    <property type="evidence" value="ECO:0007669"/>
    <property type="project" value="TreeGrafter"/>
</dbReference>
<dbReference type="PANTHER" id="PTHR24300">
    <property type="entry name" value="CYTOCHROME P450 508A4-RELATED"/>
    <property type="match status" value="1"/>
</dbReference>
<reference evidence="5 6" key="2">
    <citation type="submission" date="2018-11" db="EMBL/GenBank/DDBJ databases">
        <authorList>
            <consortium name="Pathogen Informatics"/>
        </authorList>
    </citation>
    <scope>NUCLEOTIDE SEQUENCE [LARGE SCALE GENOMIC DNA]</scope>
</reference>
<evidence type="ECO:0000313" key="7">
    <source>
        <dbReference type="WBParaSite" id="NBR_0001837701-mRNA-1"/>
    </source>
</evidence>
<dbReference type="GO" id="GO:0005506">
    <property type="term" value="F:iron ion binding"/>
    <property type="evidence" value="ECO:0007669"/>
    <property type="project" value="InterPro"/>
</dbReference>
<name>A0A0N4YMH8_NIPBR</name>
<accession>A0A0N4YMH8</accession>
<keyword evidence="6" id="KW-1185">Reference proteome</keyword>
<protein>
    <submittedName>
        <fullName evidence="7">Cytochrome P450</fullName>
    </submittedName>
</protein>
<sequence length="172" mass="20366">MRQWFATEDSGRGLVISNGSFWQEQRRFSLQVLRDLGVSKNIVEERIMAEFDLSSLIYLRLCTTYGQFKKEEDRFYELKNKLDESIERLNVVDMFIKQWVLNTPILNSRWNRLKKPIQDVKGFIKKQIAERFEAIENGDHVLDSSQPQDYVDAFIAKMRDEEEKGNAETTFE</sequence>
<dbReference type="STRING" id="27835.A0A0N4YMH8"/>
<dbReference type="GO" id="GO:0005737">
    <property type="term" value="C:cytoplasm"/>
    <property type="evidence" value="ECO:0007669"/>
    <property type="project" value="TreeGrafter"/>
</dbReference>
<dbReference type="GO" id="GO:0006805">
    <property type="term" value="P:xenobiotic metabolic process"/>
    <property type="evidence" value="ECO:0007669"/>
    <property type="project" value="TreeGrafter"/>
</dbReference>
<keyword evidence="3" id="KW-0408">Iron</keyword>
<dbReference type="PANTHER" id="PTHR24300:SF375">
    <property type="entry name" value="CYTOCHROME P450 FAMILY"/>
    <property type="match status" value="1"/>
</dbReference>
<keyword evidence="4" id="KW-0503">Monooxygenase</keyword>
<reference evidence="7" key="1">
    <citation type="submission" date="2017-02" db="UniProtKB">
        <authorList>
            <consortium name="WormBaseParasite"/>
        </authorList>
    </citation>
    <scope>IDENTIFICATION</scope>
</reference>
<dbReference type="GO" id="GO:0006082">
    <property type="term" value="P:organic acid metabolic process"/>
    <property type="evidence" value="ECO:0007669"/>
    <property type="project" value="TreeGrafter"/>
</dbReference>
<dbReference type="Proteomes" id="UP000271162">
    <property type="component" value="Unassembled WGS sequence"/>
</dbReference>
<comment type="similarity">
    <text evidence="1">Belongs to the cytochrome P450 family.</text>
</comment>
<evidence type="ECO:0000313" key="5">
    <source>
        <dbReference type="EMBL" id="VDL82103.1"/>
    </source>
</evidence>
<evidence type="ECO:0000256" key="1">
    <source>
        <dbReference type="ARBA" id="ARBA00010617"/>
    </source>
</evidence>
<evidence type="ECO:0000256" key="4">
    <source>
        <dbReference type="ARBA" id="ARBA00023033"/>
    </source>
</evidence>
<organism evidence="7">
    <name type="scientific">Nippostrongylus brasiliensis</name>
    <name type="common">Rat hookworm</name>
    <dbReference type="NCBI Taxonomy" id="27835"/>
    <lineage>
        <taxon>Eukaryota</taxon>
        <taxon>Metazoa</taxon>
        <taxon>Ecdysozoa</taxon>
        <taxon>Nematoda</taxon>
        <taxon>Chromadorea</taxon>
        <taxon>Rhabditida</taxon>
        <taxon>Rhabditina</taxon>
        <taxon>Rhabditomorpha</taxon>
        <taxon>Strongyloidea</taxon>
        <taxon>Heligmosomidae</taxon>
        <taxon>Nippostrongylus</taxon>
    </lineage>
</organism>
<dbReference type="AlphaFoldDB" id="A0A0N4YMH8"/>
<evidence type="ECO:0000256" key="2">
    <source>
        <dbReference type="ARBA" id="ARBA00022723"/>
    </source>
</evidence>
<evidence type="ECO:0000313" key="6">
    <source>
        <dbReference type="Proteomes" id="UP000271162"/>
    </source>
</evidence>
<keyword evidence="2" id="KW-0479">Metal-binding</keyword>
<dbReference type="InterPro" id="IPR050182">
    <property type="entry name" value="Cytochrome_P450_fam2"/>
</dbReference>
<dbReference type="Gene3D" id="1.10.630.10">
    <property type="entry name" value="Cytochrome P450"/>
    <property type="match status" value="1"/>
</dbReference>
<dbReference type="InterPro" id="IPR036396">
    <property type="entry name" value="Cyt_P450_sf"/>
</dbReference>
<dbReference type="WBParaSite" id="NBR_0001837701-mRNA-1">
    <property type="protein sequence ID" value="NBR_0001837701-mRNA-1"/>
    <property type="gene ID" value="NBR_0001837701"/>
</dbReference>
<proteinExistence type="inferred from homology"/>